<dbReference type="SUPFAM" id="SSF68912">
    <property type="entry name" value="Rho N-terminal domain-like"/>
    <property type="match status" value="1"/>
</dbReference>
<dbReference type="Gene3D" id="1.10.720.10">
    <property type="match status" value="1"/>
</dbReference>
<dbReference type="Pfam" id="PF07498">
    <property type="entry name" value="Rho_N"/>
    <property type="match status" value="1"/>
</dbReference>
<protein>
    <recommendedName>
        <fullName evidence="1">Rho termination factor-like N-terminal domain-containing protein</fullName>
    </recommendedName>
</protein>
<evidence type="ECO:0000259" key="1">
    <source>
        <dbReference type="Pfam" id="PF07498"/>
    </source>
</evidence>
<feature type="domain" description="Rho termination factor-like N-terminal" evidence="1">
    <location>
        <begin position="47"/>
        <end position="75"/>
    </location>
</feature>
<sequence length="103" mass="12456">MDYSELSLLELKYRAKARRIKNYYIRPKAELIRLLSMDELPEMFRVEKMTLKQLRDMAKERGIKKYSHMKRVDLMPRLFPHLVEETEKEELQEVAVVELKKTA</sequence>
<dbReference type="AlphaFoldDB" id="A0A6C0J541"/>
<reference evidence="2" key="1">
    <citation type="journal article" date="2020" name="Nature">
        <title>Giant virus diversity and host interactions through global metagenomics.</title>
        <authorList>
            <person name="Schulz F."/>
            <person name="Roux S."/>
            <person name="Paez-Espino D."/>
            <person name="Jungbluth S."/>
            <person name="Walsh D.A."/>
            <person name="Denef V.J."/>
            <person name="McMahon K.D."/>
            <person name="Konstantinidis K.T."/>
            <person name="Eloe-Fadrosh E.A."/>
            <person name="Kyrpides N.C."/>
            <person name="Woyke T."/>
        </authorList>
    </citation>
    <scope>NUCLEOTIDE SEQUENCE</scope>
    <source>
        <strain evidence="2">GVMAG-M-3300025778-1</strain>
    </source>
</reference>
<evidence type="ECO:0000313" key="2">
    <source>
        <dbReference type="EMBL" id="QHT99890.1"/>
    </source>
</evidence>
<dbReference type="InterPro" id="IPR011112">
    <property type="entry name" value="Rho-like_N"/>
</dbReference>
<dbReference type="InterPro" id="IPR036269">
    <property type="entry name" value="Rho_N_sf"/>
</dbReference>
<dbReference type="GO" id="GO:0006353">
    <property type="term" value="P:DNA-templated transcription termination"/>
    <property type="evidence" value="ECO:0007669"/>
    <property type="project" value="InterPro"/>
</dbReference>
<accession>A0A6C0J541</accession>
<proteinExistence type="predicted"/>
<organism evidence="2">
    <name type="scientific">viral metagenome</name>
    <dbReference type="NCBI Taxonomy" id="1070528"/>
    <lineage>
        <taxon>unclassified sequences</taxon>
        <taxon>metagenomes</taxon>
        <taxon>organismal metagenomes</taxon>
    </lineage>
</organism>
<dbReference type="EMBL" id="MN740318">
    <property type="protein sequence ID" value="QHT99890.1"/>
    <property type="molecule type" value="Genomic_DNA"/>
</dbReference>
<name>A0A6C0J541_9ZZZZ</name>